<dbReference type="InterPro" id="IPR006121">
    <property type="entry name" value="HMA_dom"/>
</dbReference>
<accession>A0ABS8SWP8</accession>
<keyword evidence="9" id="KW-1185">Reference proteome</keyword>
<dbReference type="Pfam" id="PF00403">
    <property type="entry name" value="HMA"/>
    <property type="match status" value="1"/>
</dbReference>
<evidence type="ECO:0000256" key="3">
    <source>
        <dbReference type="ARBA" id="ARBA00022723"/>
    </source>
</evidence>
<proteinExistence type="inferred from homology"/>
<dbReference type="PANTHER" id="PTHR45868:SF80">
    <property type="entry name" value="F15K9.8-RELATED"/>
    <property type="match status" value="1"/>
</dbReference>
<comment type="caution">
    <text evidence="8">The sequence shown here is derived from an EMBL/GenBank/DDBJ whole genome shotgun (WGS) entry which is preliminary data.</text>
</comment>
<dbReference type="CDD" id="cd00371">
    <property type="entry name" value="HMA"/>
    <property type="match status" value="1"/>
</dbReference>
<feature type="domain" description="HMA" evidence="7">
    <location>
        <begin position="5"/>
        <end position="68"/>
    </location>
</feature>
<organism evidence="8 9">
    <name type="scientific">Datura stramonium</name>
    <name type="common">Jimsonweed</name>
    <name type="synonym">Common thornapple</name>
    <dbReference type="NCBI Taxonomy" id="4076"/>
    <lineage>
        <taxon>Eukaryota</taxon>
        <taxon>Viridiplantae</taxon>
        <taxon>Streptophyta</taxon>
        <taxon>Embryophyta</taxon>
        <taxon>Tracheophyta</taxon>
        <taxon>Spermatophyta</taxon>
        <taxon>Magnoliopsida</taxon>
        <taxon>eudicotyledons</taxon>
        <taxon>Gunneridae</taxon>
        <taxon>Pentapetalae</taxon>
        <taxon>asterids</taxon>
        <taxon>lamiids</taxon>
        <taxon>Solanales</taxon>
        <taxon>Solanaceae</taxon>
        <taxon>Solanoideae</taxon>
        <taxon>Datureae</taxon>
        <taxon>Datura</taxon>
    </lineage>
</organism>
<dbReference type="PROSITE" id="PS50846">
    <property type="entry name" value="HMA_2"/>
    <property type="match status" value="1"/>
</dbReference>
<dbReference type="Proteomes" id="UP000823775">
    <property type="component" value="Unassembled WGS sequence"/>
</dbReference>
<keyword evidence="4" id="KW-0449">Lipoprotein</keyword>
<keyword evidence="2" id="KW-0488">Methylation</keyword>
<gene>
    <name evidence="8" type="ORF">HAX54_050050</name>
</gene>
<comment type="similarity">
    <text evidence="5">Belongs to the HIPP family.</text>
</comment>
<dbReference type="PANTHER" id="PTHR45868">
    <property type="entry name" value="HEAVY METAL-ASSOCIATED ISOPRENYLATED PLANT PROTEIN 33-RELATED"/>
    <property type="match status" value="1"/>
</dbReference>
<evidence type="ECO:0000256" key="4">
    <source>
        <dbReference type="ARBA" id="ARBA00023289"/>
    </source>
</evidence>
<reference evidence="8 9" key="1">
    <citation type="journal article" date="2021" name="BMC Genomics">
        <title>Datura genome reveals duplications of psychoactive alkaloid biosynthetic genes and high mutation rate following tissue culture.</title>
        <authorList>
            <person name="Rajewski A."/>
            <person name="Carter-House D."/>
            <person name="Stajich J."/>
            <person name="Litt A."/>
        </authorList>
    </citation>
    <scope>NUCLEOTIDE SEQUENCE [LARGE SCALE GENOMIC DNA]</scope>
    <source>
        <strain evidence="8">AR-01</strain>
    </source>
</reference>
<evidence type="ECO:0000259" key="7">
    <source>
        <dbReference type="PROSITE" id="PS50846"/>
    </source>
</evidence>
<feature type="compositionally biased region" description="Pro residues" evidence="6">
    <location>
        <begin position="246"/>
        <end position="263"/>
    </location>
</feature>
<name>A0ABS8SWP8_DATST</name>
<comment type="subcellular location">
    <subcellularLocation>
        <location evidence="1">Membrane</location>
        <topology evidence="1">Peripheral membrane protein</topology>
    </subcellularLocation>
</comment>
<dbReference type="InterPro" id="IPR036163">
    <property type="entry name" value="HMA_dom_sf"/>
</dbReference>
<sequence>MPHSFNIFALKLKVHCKDCGVKLEKQLLRIKGVHSVKIDQALGKVVIAGKVDPAKILTKLEKCGREAELWPCKQLKVDDPLNDSDIMAQLEQLSDIPGLHTVEVTKTTKLTFQGKSASNNPEITQSKVLPHDSGDRLCYASSSCCGCHHGNTSFGSCYANNRNNYSYHNVPTTQSEVLPHGGGGLCSASSSCCGGHGGNYTSFGSFCANNRNNYSYHCTRPPPKENRYIPDPPVVAPPWSGDLPIPSAPPLPSDYFQPPPSPPASSLAPPSYYSVLSDENVNGCIIQ</sequence>
<keyword evidence="3" id="KW-0479">Metal-binding</keyword>
<evidence type="ECO:0000256" key="1">
    <source>
        <dbReference type="ARBA" id="ARBA00004170"/>
    </source>
</evidence>
<evidence type="ECO:0000313" key="8">
    <source>
        <dbReference type="EMBL" id="MCD7463158.1"/>
    </source>
</evidence>
<evidence type="ECO:0000256" key="6">
    <source>
        <dbReference type="SAM" id="MobiDB-lite"/>
    </source>
</evidence>
<protein>
    <recommendedName>
        <fullName evidence="7">HMA domain-containing protein</fullName>
    </recommendedName>
</protein>
<dbReference type="SUPFAM" id="SSF55008">
    <property type="entry name" value="HMA, heavy metal-associated domain"/>
    <property type="match status" value="1"/>
</dbReference>
<dbReference type="EMBL" id="JACEIK010000869">
    <property type="protein sequence ID" value="MCD7463158.1"/>
    <property type="molecule type" value="Genomic_DNA"/>
</dbReference>
<keyword evidence="4" id="KW-0636">Prenylation</keyword>
<dbReference type="Gene3D" id="3.30.70.100">
    <property type="match status" value="1"/>
</dbReference>
<evidence type="ECO:0000256" key="5">
    <source>
        <dbReference type="ARBA" id="ARBA00024045"/>
    </source>
</evidence>
<feature type="region of interest" description="Disordered" evidence="6">
    <location>
        <begin position="229"/>
        <end position="269"/>
    </location>
</feature>
<evidence type="ECO:0000313" key="9">
    <source>
        <dbReference type="Proteomes" id="UP000823775"/>
    </source>
</evidence>
<evidence type="ECO:0000256" key="2">
    <source>
        <dbReference type="ARBA" id="ARBA00022481"/>
    </source>
</evidence>